<dbReference type="InterPro" id="IPR001466">
    <property type="entry name" value="Beta-lactam-related"/>
</dbReference>
<evidence type="ECO:0000256" key="1">
    <source>
        <dbReference type="SAM" id="SignalP"/>
    </source>
</evidence>
<dbReference type="RefSeq" id="WP_113679525.1">
    <property type="nucleotide sequence ID" value="NZ_CP030261.1"/>
</dbReference>
<keyword evidence="4" id="KW-1185">Reference proteome</keyword>
<accession>A0A344LXH5</accession>
<keyword evidence="3" id="KW-0378">Hydrolase</keyword>
<evidence type="ECO:0000313" key="4">
    <source>
        <dbReference type="Proteomes" id="UP000251561"/>
    </source>
</evidence>
<feature type="domain" description="Beta-lactamase-related" evidence="2">
    <location>
        <begin position="47"/>
        <end position="324"/>
    </location>
</feature>
<gene>
    <name evidence="3" type="ORF">HYN86_19310</name>
</gene>
<dbReference type="InterPro" id="IPR012338">
    <property type="entry name" value="Beta-lactam/transpept-like"/>
</dbReference>
<name>A0A344LXH5_9FLAO</name>
<dbReference type="Gene3D" id="3.40.710.10">
    <property type="entry name" value="DD-peptidase/beta-lactamase superfamily"/>
    <property type="match status" value="1"/>
</dbReference>
<dbReference type="SUPFAM" id="SSF56601">
    <property type="entry name" value="beta-lactamase/transpeptidase-like"/>
    <property type="match status" value="1"/>
</dbReference>
<dbReference type="KEGG" id="ffl:HYN86_19310"/>
<dbReference type="PANTHER" id="PTHR46825">
    <property type="entry name" value="D-ALANYL-D-ALANINE-CARBOXYPEPTIDASE/ENDOPEPTIDASE AMPH"/>
    <property type="match status" value="1"/>
</dbReference>
<dbReference type="AlphaFoldDB" id="A0A344LXH5"/>
<keyword evidence="1" id="KW-0732">Signal</keyword>
<dbReference type="InterPro" id="IPR050491">
    <property type="entry name" value="AmpC-like"/>
</dbReference>
<evidence type="ECO:0000259" key="2">
    <source>
        <dbReference type="Pfam" id="PF00144"/>
    </source>
</evidence>
<dbReference type="Proteomes" id="UP000251561">
    <property type="component" value="Chromosome"/>
</dbReference>
<dbReference type="Pfam" id="PF00144">
    <property type="entry name" value="Beta-lactamase"/>
    <property type="match status" value="1"/>
</dbReference>
<dbReference type="PANTHER" id="PTHR46825:SF9">
    <property type="entry name" value="BETA-LACTAMASE-RELATED DOMAIN-CONTAINING PROTEIN"/>
    <property type="match status" value="1"/>
</dbReference>
<organism evidence="3 4">
    <name type="scientific">Flavobacterium fluviale</name>
    <dbReference type="NCBI Taxonomy" id="2249356"/>
    <lineage>
        <taxon>Bacteria</taxon>
        <taxon>Pseudomonadati</taxon>
        <taxon>Bacteroidota</taxon>
        <taxon>Flavobacteriia</taxon>
        <taxon>Flavobacteriales</taxon>
        <taxon>Flavobacteriaceae</taxon>
        <taxon>Flavobacterium</taxon>
    </lineage>
</organism>
<protein>
    <submittedName>
        <fullName evidence="3">Serine hydrolase</fullName>
    </submittedName>
</protein>
<dbReference type="OrthoDB" id="9793489at2"/>
<feature type="chain" id="PRO_5016666751" evidence="1">
    <location>
        <begin position="25"/>
        <end position="349"/>
    </location>
</feature>
<reference evidence="3 4" key="1">
    <citation type="submission" date="2018-06" db="EMBL/GenBank/DDBJ databases">
        <title>Genome sequencing of Flavobacterium.</title>
        <authorList>
            <person name="Baek M.-G."/>
            <person name="Yi H."/>
        </authorList>
    </citation>
    <scope>NUCLEOTIDE SEQUENCE [LARGE SCALE GENOMIC DNA]</scope>
    <source>
        <strain evidence="3 4">HYN0086</strain>
    </source>
</reference>
<evidence type="ECO:0000313" key="3">
    <source>
        <dbReference type="EMBL" id="AXB58617.1"/>
    </source>
</evidence>
<proteinExistence type="predicted"/>
<dbReference type="EMBL" id="CP030261">
    <property type="protein sequence ID" value="AXB58617.1"/>
    <property type="molecule type" value="Genomic_DNA"/>
</dbReference>
<dbReference type="GO" id="GO:0016787">
    <property type="term" value="F:hydrolase activity"/>
    <property type="evidence" value="ECO:0007669"/>
    <property type="project" value="UniProtKB-KW"/>
</dbReference>
<feature type="signal peptide" evidence="1">
    <location>
        <begin position="1"/>
        <end position="24"/>
    </location>
</feature>
<sequence>MNSFFKLSSFLFLLIILSSGHSTAQKKEDYKKSIDSLIQNADPLFNGVVLISQKGKTLYSKAKGYSDFDSKKVIKPESQFEIMSNSKQITAVLILLEVEKGKIDLQSPIKKYLPHLKQTWADSVTVHQLLNHTHGIVDLEKPLIFKPGTDFKYGNLSFNLLGEIAAFSAQKKVSALQNELFQKLEMKNTFSFDKSKTPNLVSGYFNENNVLEKVTQSQITPQSLGADGVVSTASDLVIWNNKLHNGKILKPETYQLMIKYNVLSQHNVFGKDKKGYGYGIRVMDNEPIKYLGHTGLGDGFSSLNLYFPDSGISLIILENQMNAKSDLFYASEIKIKDVLMKSRLLTSKP</sequence>